<proteinExistence type="predicted"/>
<keyword evidence="1" id="KW-0812">Transmembrane</keyword>
<accession>A0A8B9N866</accession>
<dbReference type="InterPro" id="IPR039352">
    <property type="entry name" value="BEAN1"/>
</dbReference>
<protein>
    <recommendedName>
        <fullName evidence="4">BEAN1 protein</fullName>
    </recommendedName>
</protein>
<name>A0A8B9N866_9AVES</name>
<keyword evidence="1" id="KW-0472">Membrane</keyword>
<evidence type="ECO:0008006" key="4">
    <source>
        <dbReference type="Google" id="ProtNLM"/>
    </source>
</evidence>
<dbReference type="AlphaFoldDB" id="A0A8B9N866"/>
<dbReference type="PANTHER" id="PTHR36464">
    <property type="entry name" value="PROTEIN BEAN1"/>
    <property type="match status" value="1"/>
</dbReference>
<keyword evidence="1" id="KW-1133">Transmembrane helix</keyword>
<keyword evidence="3" id="KW-1185">Reference proteome</keyword>
<sequence>SFYICPCALNPTSEFPSYGENGNDTSLLVSPLLVAGVVIGLVLFLSCVTIIVGSLRKDGRLRRPHVRRDARIHHGGKEQQVLIACFLAPDGFSYGGSFGELRSTCMEEFPPAFDFGSYLDTLSQVNVMYPDSPPRYDECVGPGATQIYIPTDDPPPYSFTDPCQRNEISINFSLEEEAASGTTGQAANYAVRLQDLQQPISSISLSSLTLEAAPLYETVVCEQNVPIPLVPVEVLKNSSTDYQTLLNQIM</sequence>
<organism evidence="2 3">
    <name type="scientific">Accipiter nisus</name>
    <name type="common">Eurasian sparrowhawk</name>
    <dbReference type="NCBI Taxonomy" id="211598"/>
    <lineage>
        <taxon>Eukaryota</taxon>
        <taxon>Metazoa</taxon>
        <taxon>Chordata</taxon>
        <taxon>Craniata</taxon>
        <taxon>Vertebrata</taxon>
        <taxon>Euteleostomi</taxon>
        <taxon>Archelosauria</taxon>
        <taxon>Archosauria</taxon>
        <taxon>Dinosauria</taxon>
        <taxon>Saurischia</taxon>
        <taxon>Theropoda</taxon>
        <taxon>Coelurosauria</taxon>
        <taxon>Aves</taxon>
        <taxon>Neognathae</taxon>
        <taxon>Neoaves</taxon>
        <taxon>Telluraves</taxon>
        <taxon>Accipitrimorphae</taxon>
        <taxon>Accipitriformes</taxon>
        <taxon>Accipitridae</taxon>
        <taxon>Accipitrinae</taxon>
        <taxon>Accipiter</taxon>
    </lineage>
</organism>
<dbReference type="PANTHER" id="PTHR36464:SF1">
    <property type="entry name" value="PROTEIN BEAN1"/>
    <property type="match status" value="1"/>
</dbReference>
<reference evidence="2" key="2">
    <citation type="submission" date="2025-09" db="UniProtKB">
        <authorList>
            <consortium name="Ensembl"/>
        </authorList>
    </citation>
    <scope>IDENTIFICATION</scope>
</reference>
<evidence type="ECO:0000256" key="1">
    <source>
        <dbReference type="SAM" id="Phobius"/>
    </source>
</evidence>
<reference evidence="2" key="1">
    <citation type="submission" date="2025-08" db="UniProtKB">
        <authorList>
            <consortium name="Ensembl"/>
        </authorList>
    </citation>
    <scope>IDENTIFICATION</scope>
</reference>
<dbReference type="Proteomes" id="UP000694541">
    <property type="component" value="Unplaced"/>
</dbReference>
<feature type="transmembrane region" description="Helical" evidence="1">
    <location>
        <begin position="32"/>
        <end position="55"/>
    </location>
</feature>
<evidence type="ECO:0000313" key="2">
    <source>
        <dbReference type="Ensembl" id="ENSANIP00000019116.1"/>
    </source>
</evidence>
<dbReference type="Ensembl" id="ENSANIT00000019755.1">
    <property type="protein sequence ID" value="ENSANIP00000019116.1"/>
    <property type="gene ID" value="ENSANIG00000012999.1"/>
</dbReference>
<evidence type="ECO:0000313" key="3">
    <source>
        <dbReference type="Proteomes" id="UP000694541"/>
    </source>
</evidence>